<protein>
    <submittedName>
        <fullName evidence="2">Uncharacterized protein</fullName>
    </submittedName>
</protein>
<feature type="compositionally biased region" description="Polar residues" evidence="1">
    <location>
        <begin position="414"/>
        <end position="424"/>
    </location>
</feature>
<feature type="region of interest" description="Disordered" evidence="1">
    <location>
        <begin position="400"/>
        <end position="434"/>
    </location>
</feature>
<dbReference type="AlphaFoldDB" id="A0A8S9MVB0"/>
<comment type="caution">
    <text evidence="2">The sequence shown here is derived from an EMBL/GenBank/DDBJ whole genome shotgun (WGS) entry which is preliminary data.</text>
</comment>
<gene>
    <name evidence="2" type="ORF">F2Q69_00052552</name>
</gene>
<proteinExistence type="predicted"/>
<evidence type="ECO:0000313" key="2">
    <source>
        <dbReference type="EMBL" id="KAF3485399.1"/>
    </source>
</evidence>
<evidence type="ECO:0000256" key="1">
    <source>
        <dbReference type="SAM" id="MobiDB-lite"/>
    </source>
</evidence>
<dbReference type="EMBL" id="QGKX02002183">
    <property type="protein sequence ID" value="KAF3485399.1"/>
    <property type="molecule type" value="Genomic_DNA"/>
</dbReference>
<dbReference type="Proteomes" id="UP000712600">
    <property type="component" value="Unassembled WGS sequence"/>
</dbReference>
<organism evidence="2 3">
    <name type="scientific">Brassica cretica</name>
    <name type="common">Mustard</name>
    <dbReference type="NCBI Taxonomy" id="69181"/>
    <lineage>
        <taxon>Eukaryota</taxon>
        <taxon>Viridiplantae</taxon>
        <taxon>Streptophyta</taxon>
        <taxon>Embryophyta</taxon>
        <taxon>Tracheophyta</taxon>
        <taxon>Spermatophyta</taxon>
        <taxon>Magnoliopsida</taxon>
        <taxon>eudicotyledons</taxon>
        <taxon>Gunneridae</taxon>
        <taxon>Pentapetalae</taxon>
        <taxon>rosids</taxon>
        <taxon>malvids</taxon>
        <taxon>Brassicales</taxon>
        <taxon>Brassicaceae</taxon>
        <taxon>Brassiceae</taxon>
        <taxon>Brassica</taxon>
    </lineage>
</organism>
<accession>A0A8S9MVB0</accession>
<name>A0A8S9MVB0_BRACR</name>
<sequence length="434" mass="47850">MAPSFFCPLPTIKADRLEELYTVHGVDRAVIVDLASTSESPKAVRDGYGGRISPSLRHVGCPNFLRHLLALLVKAREEGLFFGLAELRHLVLMKRNNQNPGTFFMSPRPGRQIIQGVPYRDQNRREEIFVFRIDEASVGSSELSRLPRYWAEDIDLRRGRSDCSSFDHSRVRAAFLMPGGSGVAPEIAGASEDEAEHSQEEVEAPSSNPSPSDRLEMQLARRSSFRTSRTSSASKVVSGLPPILIVYSDDEGAPCGHQSPVSLSPGFQDDSIVAGRKQRRLSKAAVPESSCSGRRLKGWKLVLEGYGPLSMDRGVLIYLSQRMRSADCRPPSLVSPGEEESYVKVVSASSKVCFADLFVEAFNEFTVTMENRIGALRNEGEVEKGKAKVRRLTEDLRVAKEETSKKTGEAMLGKNTQALNSSRPQAGHRPLDLC</sequence>
<evidence type="ECO:0000313" key="3">
    <source>
        <dbReference type="Proteomes" id="UP000712600"/>
    </source>
</evidence>
<reference evidence="2" key="1">
    <citation type="submission" date="2019-12" db="EMBL/GenBank/DDBJ databases">
        <title>Genome sequencing and annotation of Brassica cretica.</title>
        <authorList>
            <person name="Studholme D.J."/>
            <person name="Sarris P."/>
        </authorList>
    </citation>
    <scope>NUCLEOTIDE SEQUENCE</scope>
    <source>
        <strain evidence="2">PFS-109/04</strain>
        <tissue evidence="2">Leaf</tissue>
    </source>
</reference>
<feature type="region of interest" description="Disordered" evidence="1">
    <location>
        <begin position="182"/>
        <end position="214"/>
    </location>
</feature>